<keyword evidence="1" id="KW-0378">Hydrolase</keyword>
<sequence length="168" mass="17807">MNKRDHVMNAILVGIGLGALVDPSGGESTAQAMLMIGVPVLLGALVPDIDTVMGDHRKTFHNLPVLVGFVAFPHAFGNLQYVWIGIVTHYVLDVAGNTRGIAVFYPLLNREYGLPIGVPANSHAADVVTLLITGAELALAMAILYGLENGWFQTIPTAIDAVRPVLGL</sequence>
<gene>
    <name evidence="1" type="ORF">ACFOUR_06455</name>
</gene>
<protein>
    <submittedName>
        <fullName evidence="1">Metal-dependent hydrolase</fullName>
    </submittedName>
</protein>
<dbReference type="Proteomes" id="UP001595846">
    <property type="component" value="Unassembled WGS sequence"/>
</dbReference>
<dbReference type="AlphaFoldDB" id="A0ABD5NLV5"/>
<proteinExistence type="predicted"/>
<dbReference type="GO" id="GO:0016787">
    <property type="term" value="F:hydrolase activity"/>
    <property type="evidence" value="ECO:0007669"/>
    <property type="project" value="UniProtKB-KW"/>
</dbReference>
<dbReference type="EMBL" id="JBHSAQ010000002">
    <property type="protein sequence ID" value="MFC3958012.1"/>
    <property type="molecule type" value="Genomic_DNA"/>
</dbReference>
<dbReference type="InterPro" id="IPR007404">
    <property type="entry name" value="YdjM-like"/>
</dbReference>
<dbReference type="GeneID" id="73903395"/>
<dbReference type="RefSeq" id="WP_256530700.1">
    <property type="nucleotide sequence ID" value="NZ_CP101824.1"/>
</dbReference>
<dbReference type="Pfam" id="PF04307">
    <property type="entry name" value="YdjM"/>
    <property type="match status" value="1"/>
</dbReference>
<keyword evidence="2" id="KW-1185">Reference proteome</keyword>
<accession>A0ABD5NLV5</accession>
<reference evidence="1 2" key="1">
    <citation type="journal article" date="2019" name="Int. J. Syst. Evol. Microbiol.">
        <title>The Global Catalogue of Microorganisms (GCM) 10K type strain sequencing project: providing services to taxonomists for standard genome sequencing and annotation.</title>
        <authorList>
            <consortium name="The Broad Institute Genomics Platform"/>
            <consortium name="The Broad Institute Genome Sequencing Center for Infectious Disease"/>
            <person name="Wu L."/>
            <person name="Ma J."/>
        </authorList>
    </citation>
    <scope>NUCLEOTIDE SEQUENCE [LARGE SCALE GENOMIC DNA]</scope>
    <source>
        <strain evidence="1 2">IBRC-M 10256</strain>
    </source>
</reference>
<evidence type="ECO:0000313" key="1">
    <source>
        <dbReference type="EMBL" id="MFC3958012.1"/>
    </source>
</evidence>
<organism evidence="1 2">
    <name type="scientific">Halovivax cerinus</name>
    <dbReference type="NCBI Taxonomy" id="1487865"/>
    <lineage>
        <taxon>Archaea</taxon>
        <taxon>Methanobacteriati</taxon>
        <taxon>Methanobacteriota</taxon>
        <taxon>Stenosarchaea group</taxon>
        <taxon>Halobacteria</taxon>
        <taxon>Halobacteriales</taxon>
        <taxon>Natrialbaceae</taxon>
        <taxon>Halovivax</taxon>
    </lineage>
</organism>
<comment type="caution">
    <text evidence="1">The sequence shown here is derived from an EMBL/GenBank/DDBJ whole genome shotgun (WGS) entry which is preliminary data.</text>
</comment>
<name>A0ABD5NLV5_9EURY</name>
<evidence type="ECO:0000313" key="2">
    <source>
        <dbReference type="Proteomes" id="UP001595846"/>
    </source>
</evidence>